<sequence length="151" mass="16776">MVSRWRRVRRGRERSRERGGKPLRPPRRHGRGSRRGGFRAHPRRQGLRPREAGAWLAVRPDGAFAGTIGGGRLEWDVLTDCRKALEAGRGPALFLDYALGPDLGQCCGGRVMLSIETFDGRDLEDLRALAGMEGRFEVACRVDEGGRVVRG</sequence>
<reference evidence="3 4" key="1">
    <citation type="submission" date="2016-08" db="EMBL/GenBank/DDBJ databases">
        <authorList>
            <person name="Varghese N."/>
            <person name="Submissions Spin"/>
        </authorList>
    </citation>
    <scope>NUCLEOTIDE SEQUENCE [LARGE SCALE GENOMIC DNA]</scope>
    <source>
        <strain evidence="3 4">HL-109</strain>
    </source>
</reference>
<dbReference type="InterPro" id="IPR003777">
    <property type="entry name" value="XdhC_CoxI"/>
</dbReference>
<name>A0ABY0KCS9_9HYPH</name>
<protein>
    <submittedName>
        <fullName evidence="3">XdhC and CoxI family protein</fullName>
    </submittedName>
</protein>
<evidence type="ECO:0000256" key="1">
    <source>
        <dbReference type="SAM" id="MobiDB-lite"/>
    </source>
</evidence>
<proteinExistence type="predicted"/>
<feature type="domain" description="XdhC- CoxI" evidence="2">
    <location>
        <begin position="45"/>
        <end position="90"/>
    </location>
</feature>
<dbReference type="EMBL" id="FMBM01000002">
    <property type="protein sequence ID" value="SCC82255.1"/>
    <property type="molecule type" value="Genomic_DNA"/>
</dbReference>
<gene>
    <name evidence="3" type="ORF">GA0071312_3236</name>
</gene>
<feature type="compositionally biased region" description="Basic residues" evidence="1">
    <location>
        <begin position="1"/>
        <end position="13"/>
    </location>
</feature>
<accession>A0ABY0KCS9</accession>
<evidence type="ECO:0000313" key="4">
    <source>
        <dbReference type="Proteomes" id="UP000182800"/>
    </source>
</evidence>
<comment type="caution">
    <text evidence="3">The sequence shown here is derived from an EMBL/GenBank/DDBJ whole genome shotgun (WGS) entry which is preliminary data.</text>
</comment>
<feature type="compositionally biased region" description="Basic residues" evidence="1">
    <location>
        <begin position="24"/>
        <end position="47"/>
    </location>
</feature>
<dbReference type="RefSeq" id="WP_074445783.1">
    <property type="nucleotide sequence ID" value="NZ_FMBM01000002.1"/>
</dbReference>
<organism evidence="3 4">
    <name type="scientific">Saliniramus fredricksonii</name>
    <dbReference type="NCBI Taxonomy" id="1653334"/>
    <lineage>
        <taxon>Bacteria</taxon>
        <taxon>Pseudomonadati</taxon>
        <taxon>Pseudomonadota</taxon>
        <taxon>Alphaproteobacteria</taxon>
        <taxon>Hyphomicrobiales</taxon>
        <taxon>Salinarimonadaceae</taxon>
        <taxon>Saliniramus</taxon>
    </lineage>
</organism>
<feature type="region of interest" description="Disordered" evidence="1">
    <location>
        <begin position="1"/>
        <end position="52"/>
    </location>
</feature>
<evidence type="ECO:0000259" key="2">
    <source>
        <dbReference type="Pfam" id="PF02625"/>
    </source>
</evidence>
<keyword evidence="4" id="KW-1185">Reference proteome</keyword>
<evidence type="ECO:0000313" key="3">
    <source>
        <dbReference type="EMBL" id="SCC82255.1"/>
    </source>
</evidence>
<dbReference type="Proteomes" id="UP000182800">
    <property type="component" value="Unassembled WGS sequence"/>
</dbReference>
<dbReference type="Pfam" id="PF02625">
    <property type="entry name" value="XdhC_CoxI"/>
    <property type="match status" value="1"/>
</dbReference>